<sequence length="175" mass="18982">MSWRLRPADPDDLAAIMRLEVEVFPSDAWSRPMMEAELRSEHTVYVVAVTGGALEKPGPDGQREGQQIVGYAGLLAPAGATDAEIQTLAVVDSARRTGLGRALMTTLLDAATERGATTVFLEVREDNPPAQNLYRSLGFEELGLRPHYYQPDDVAAVIMRRIAPRPGAQPIGGSR</sequence>
<feature type="domain" description="N-acetyltransferase" evidence="3">
    <location>
        <begin position="3"/>
        <end position="164"/>
    </location>
</feature>
<dbReference type="Proteomes" id="UP000309133">
    <property type="component" value="Unassembled WGS sequence"/>
</dbReference>
<dbReference type="RefSeq" id="WP_136428078.1">
    <property type="nucleotide sequence ID" value="NZ_SSSM01000005.1"/>
</dbReference>
<organism evidence="4 5">
    <name type="scientific">Naasia lichenicola</name>
    <dbReference type="NCBI Taxonomy" id="2565933"/>
    <lineage>
        <taxon>Bacteria</taxon>
        <taxon>Bacillati</taxon>
        <taxon>Actinomycetota</taxon>
        <taxon>Actinomycetes</taxon>
        <taxon>Micrococcales</taxon>
        <taxon>Microbacteriaceae</taxon>
        <taxon>Naasia</taxon>
    </lineage>
</organism>
<dbReference type="Pfam" id="PF00583">
    <property type="entry name" value="Acetyltransf_1"/>
    <property type="match status" value="1"/>
</dbReference>
<evidence type="ECO:0000313" key="5">
    <source>
        <dbReference type="Proteomes" id="UP000309133"/>
    </source>
</evidence>
<dbReference type="InterPro" id="IPR050832">
    <property type="entry name" value="Bact_Acetyltransf"/>
</dbReference>
<gene>
    <name evidence="4" type="ORF">E6C64_13875</name>
</gene>
<dbReference type="InterPro" id="IPR000182">
    <property type="entry name" value="GNAT_dom"/>
</dbReference>
<dbReference type="OrthoDB" id="529907at2"/>
<keyword evidence="1 4" id="KW-0808">Transferase</keyword>
<comment type="caution">
    <text evidence="4">The sequence shown here is derived from an EMBL/GenBank/DDBJ whole genome shotgun (WGS) entry which is preliminary data.</text>
</comment>
<dbReference type="SUPFAM" id="SSF55729">
    <property type="entry name" value="Acyl-CoA N-acyltransferases (Nat)"/>
    <property type="match status" value="1"/>
</dbReference>
<reference evidence="4 5" key="1">
    <citation type="submission" date="2019-04" db="EMBL/GenBank/DDBJ databases">
        <authorList>
            <person name="Jiang L."/>
        </authorList>
    </citation>
    <scope>NUCLEOTIDE SEQUENCE [LARGE SCALE GENOMIC DNA]</scope>
    <source>
        <strain evidence="4 5">YIM 131853</strain>
    </source>
</reference>
<dbReference type="Gene3D" id="3.40.630.30">
    <property type="match status" value="1"/>
</dbReference>
<evidence type="ECO:0000256" key="1">
    <source>
        <dbReference type="ARBA" id="ARBA00022679"/>
    </source>
</evidence>
<dbReference type="EMBL" id="SSSM01000005">
    <property type="protein sequence ID" value="THG29750.1"/>
    <property type="molecule type" value="Genomic_DNA"/>
</dbReference>
<dbReference type="GO" id="GO:0016747">
    <property type="term" value="F:acyltransferase activity, transferring groups other than amino-acyl groups"/>
    <property type="evidence" value="ECO:0007669"/>
    <property type="project" value="InterPro"/>
</dbReference>
<proteinExistence type="predicted"/>
<dbReference type="InterPro" id="IPR016181">
    <property type="entry name" value="Acyl_CoA_acyltransferase"/>
</dbReference>
<evidence type="ECO:0000313" key="4">
    <source>
        <dbReference type="EMBL" id="THG29750.1"/>
    </source>
</evidence>
<dbReference type="AlphaFoldDB" id="A0A4S4FHI9"/>
<evidence type="ECO:0000259" key="3">
    <source>
        <dbReference type="PROSITE" id="PS51186"/>
    </source>
</evidence>
<evidence type="ECO:0000256" key="2">
    <source>
        <dbReference type="ARBA" id="ARBA00023315"/>
    </source>
</evidence>
<dbReference type="PROSITE" id="PS51186">
    <property type="entry name" value="GNAT"/>
    <property type="match status" value="1"/>
</dbReference>
<keyword evidence="5" id="KW-1185">Reference proteome</keyword>
<protein>
    <submittedName>
        <fullName evidence="4">GNAT family N-acetyltransferase</fullName>
    </submittedName>
</protein>
<keyword evidence="2" id="KW-0012">Acyltransferase</keyword>
<dbReference type="CDD" id="cd04301">
    <property type="entry name" value="NAT_SF"/>
    <property type="match status" value="1"/>
</dbReference>
<name>A0A4S4FHI9_9MICO</name>
<accession>A0A4S4FHI9</accession>
<dbReference type="PANTHER" id="PTHR43877">
    <property type="entry name" value="AMINOALKYLPHOSPHONATE N-ACETYLTRANSFERASE-RELATED-RELATED"/>
    <property type="match status" value="1"/>
</dbReference>